<dbReference type="CDD" id="cd01949">
    <property type="entry name" value="GGDEF"/>
    <property type="match status" value="1"/>
</dbReference>
<dbReference type="SMART" id="SM00267">
    <property type="entry name" value="GGDEF"/>
    <property type="match status" value="1"/>
</dbReference>
<feature type="domain" description="GGDEF" evidence="3">
    <location>
        <begin position="157"/>
        <end position="283"/>
    </location>
</feature>
<dbReference type="Gene3D" id="3.30.70.270">
    <property type="match status" value="1"/>
</dbReference>
<dbReference type="PANTHER" id="PTHR45138:SF9">
    <property type="entry name" value="DIGUANYLATE CYCLASE DGCM-RELATED"/>
    <property type="match status" value="1"/>
</dbReference>
<reference evidence="4" key="1">
    <citation type="journal article" date="2020" name="mSystems">
        <title>Genome- and Community-Level Interaction Insights into Carbon Utilization and Element Cycling Functions of Hydrothermarchaeota in Hydrothermal Sediment.</title>
        <authorList>
            <person name="Zhou Z."/>
            <person name="Liu Y."/>
            <person name="Xu W."/>
            <person name="Pan J."/>
            <person name="Luo Z.H."/>
            <person name="Li M."/>
        </authorList>
    </citation>
    <scope>NUCLEOTIDE SEQUENCE [LARGE SCALE GENOMIC DNA]</scope>
    <source>
        <strain evidence="4">HyVt-501</strain>
    </source>
</reference>
<sequence>MVVSEKLRQEGLLKYTDSLPFPALVLDSEFNVIFVNRKGMETFEKAQSGGKCYELTHGIDRPCWEVFGESVCPLKKLMERKDPYAYHEHSGGEFHLLVASRIDEDLYLEFFLDSYISDIIRQLRFLADIDSLTGFYNRRKIEEILRNEIERARRYGDPLSVIFVDIDNFKQINDTYGHRKGDEVLRKVADLIRRELRKTDFVGRFGGEEFVIILPETEPERAVRVAERIRERIEREDFGVGEVTISAGVTGLKGEDDYGSLFVRMDRAMYLAKRKGKNRVETL</sequence>
<dbReference type="InterPro" id="IPR029787">
    <property type="entry name" value="Nucleotide_cyclase"/>
</dbReference>
<dbReference type="InterPro" id="IPR050469">
    <property type="entry name" value="Diguanylate_Cyclase"/>
</dbReference>
<dbReference type="EC" id="2.7.7.65" evidence="1"/>
<comment type="catalytic activity">
    <reaction evidence="2">
        <text>2 GTP = 3',3'-c-di-GMP + 2 diphosphate</text>
        <dbReference type="Rhea" id="RHEA:24898"/>
        <dbReference type="ChEBI" id="CHEBI:33019"/>
        <dbReference type="ChEBI" id="CHEBI:37565"/>
        <dbReference type="ChEBI" id="CHEBI:58805"/>
        <dbReference type="EC" id="2.7.7.65"/>
    </reaction>
</comment>
<organism evidence="4">
    <name type="scientific">Aquifex aeolicus</name>
    <dbReference type="NCBI Taxonomy" id="63363"/>
    <lineage>
        <taxon>Bacteria</taxon>
        <taxon>Pseudomonadati</taxon>
        <taxon>Aquificota</taxon>
        <taxon>Aquificia</taxon>
        <taxon>Aquificales</taxon>
        <taxon>Aquificaceae</taxon>
        <taxon>Aquifex</taxon>
    </lineage>
</organism>
<dbReference type="EMBL" id="DRNB01000272">
    <property type="protein sequence ID" value="HHJ64723.1"/>
    <property type="molecule type" value="Genomic_DNA"/>
</dbReference>
<name>A0A7C5LA59_AQUAO</name>
<accession>A0A7C5LA59</accession>
<dbReference type="FunFam" id="3.30.70.270:FF:000001">
    <property type="entry name" value="Diguanylate cyclase domain protein"/>
    <property type="match status" value="1"/>
</dbReference>
<dbReference type="InterPro" id="IPR043128">
    <property type="entry name" value="Rev_trsase/Diguanyl_cyclase"/>
</dbReference>
<comment type="caution">
    <text evidence="4">The sequence shown here is derived from an EMBL/GenBank/DDBJ whole genome shotgun (WGS) entry which is preliminary data.</text>
</comment>
<protein>
    <recommendedName>
        <fullName evidence="1">diguanylate cyclase</fullName>
        <ecNumber evidence="1">2.7.7.65</ecNumber>
    </recommendedName>
</protein>
<dbReference type="AlphaFoldDB" id="A0A7C5LA59"/>
<gene>
    <name evidence="4" type="ORF">ENJ61_07435</name>
</gene>
<dbReference type="GO" id="GO:0052621">
    <property type="term" value="F:diguanylate cyclase activity"/>
    <property type="evidence" value="ECO:0007669"/>
    <property type="project" value="UniProtKB-EC"/>
</dbReference>
<dbReference type="NCBIfam" id="TIGR00254">
    <property type="entry name" value="GGDEF"/>
    <property type="match status" value="1"/>
</dbReference>
<dbReference type="PANTHER" id="PTHR45138">
    <property type="entry name" value="REGULATORY COMPONENTS OF SENSORY TRANSDUCTION SYSTEM"/>
    <property type="match status" value="1"/>
</dbReference>
<dbReference type="Proteomes" id="UP000885792">
    <property type="component" value="Unassembled WGS sequence"/>
</dbReference>
<evidence type="ECO:0000256" key="2">
    <source>
        <dbReference type="ARBA" id="ARBA00034247"/>
    </source>
</evidence>
<dbReference type="SUPFAM" id="SSF55073">
    <property type="entry name" value="Nucleotide cyclase"/>
    <property type="match status" value="1"/>
</dbReference>
<dbReference type="PROSITE" id="PS50887">
    <property type="entry name" value="GGDEF"/>
    <property type="match status" value="1"/>
</dbReference>
<proteinExistence type="predicted"/>
<dbReference type="InterPro" id="IPR000160">
    <property type="entry name" value="GGDEF_dom"/>
</dbReference>
<evidence type="ECO:0000313" key="4">
    <source>
        <dbReference type="EMBL" id="HHJ64723.1"/>
    </source>
</evidence>
<evidence type="ECO:0000259" key="3">
    <source>
        <dbReference type="PROSITE" id="PS50887"/>
    </source>
</evidence>
<dbReference type="Pfam" id="PF00990">
    <property type="entry name" value="GGDEF"/>
    <property type="match status" value="1"/>
</dbReference>
<evidence type="ECO:0000256" key="1">
    <source>
        <dbReference type="ARBA" id="ARBA00012528"/>
    </source>
</evidence>